<organism evidence="2 3">
    <name type="scientific">Mollisia scopiformis</name>
    <name type="common">Conifer needle endophyte fungus</name>
    <name type="synonym">Phialocephala scopiformis</name>
    <dbReference type="NCBI Taxonomy" id="149040"/>
    <lineage>
        <taxon>Eukaryota</taxon>
        <taxon>Fungi</taxon>
        <taxon>Dikarya</taxon>
        <taxon>Ascomycota</taxon>
        <taxon>Pezizomycotina</taxon>
        <taxon>Leotiomycetes</taxon>
        <taxon>Helotiales</taxon>
        <taxon>Mollisiaceae</taxon>
        <taxon>Mollisia</taxon>
    </lineage>
</organism>
<feature type="region of interest" description="Disordered" evidence="1">
    <location>
        <begin position="137"/>
        <end position="191"/>
    </location>
</feature>
<feature type="compositionally biased region" description="Polar residues" evidence="1">
    <location>
        <begin position="274"/>
        <end position="294"/>
    </location>
</feature>
<feature type="region of interest" description="Disordered" evidence="1">
    <location>
        <begin position="425"/>
        <end position="471"/>
    </location>
</feature>
<feature type="region of interest" description="Disordered" evidence="1">
    <location>
        <begin position="43"/>
        <end position="104"/>
    </location>
</feature>
<gene>
    <name evidence="2" type="ORF">LY89DRAFT_676365</name>
</gene>
<dbReference type="EMBL" id="KQ947433">
    <property type="protein sequence ID" value="KUJ08989.1"/>
    <property type="molecule type" value="Genomic_DNA"/>
</dbReference>
<feature type="compositionally biased region" description="Basic and acidic residues" evidence="1">
    <location>
        <begin position="144"/>
        <end position="160"/>
    </location>
</feature>
<name>A0A132BAG2_MOLSC</name>
<feature type="region of interest" description="Disordered" evidence="1">
    <location>
        <begin position="209"/>
        <end position="231"/>
    </location>
</feature>
<proteinExistence type="predicted"/>
<protein>
    <submittedName>
        <fullName evidence="2">Uncharacterized protein</fullName>
    </submittedName>
</protein>
<feature type="region of interest" description="Disordered" evidence="1">
    <location>
        <begin position="274"/>
        <end position="295"/>
    </location>
</feature>
<accession>A0A132BAG2</accession>
<evidence type="ECO:0000313" key="3">
    <source>
        <dbReference type="Proteomes" id="UP000070700"/>
    </source>
</evidence>
<evidence type="ECO:0000256" key="1">
    <source>
        <dbReference type="SAM" id="MobiDB-lite"/>
    </source>
</evidence>
<feature type="compositionally biased region" description="Basic and acidic residues" evidence="1">
    <location>
        <begin position="461"/>
        <end position="471"/>
    </location>
</feature>
<dbReference type="RefSeq" id="XP_018063344.1">
    <property type="nucleotide sequence ID" value="XM_018213580.1"/>
</dbReference>
<feature type="compositionally biased region" description="Basic and acidic residues" evidence="1">
    <location>
        <begin position="55"/>
        <end position="72"/>
    </location>
</feature>
<evidence type="ECO:0000313" key="2">
    <source>
        <dbReference type="EMBL" id="KUJ08989.1"/>
    </source>
</evidence>
<dbReference type="KEGG" id="psco:LY89DRAFT_676365"/>
<feature type="compositionally biased region" description="Low complexity" evidence="1">
    <location>
        <begin position="212"/>
        <end position="229"/>
    </location>
</feature>
<keyword evidence="3" id="KW-1185">Reference proteome</keyword>
<reference evidence="2 3" key="1">
    <citation type="submission" date="2015-10" db="EMBL/GenBank/DDBJ databases">
        <title>Full genome of DAOMC 229536 Phialocephala scopiformis, a fungal endophyte of spruce producing the potent anti-insectan compound rugulosin.</title>
        <authorList>
            <consortium name="DOE Joint Genome Institute"/>
            <person name="Walker A.K."/>
            <person name="Frasz S.L."/>
            <person name="Seifert K.A."/>
            <person name="Miller J.D."/>
            <person name="Mondo S.J."/>
            <person name="Labutti K."/>
            <person name="Lipzen A."/>
            <person name="Dockter R."/>
            <person name="Kennedy M."/>
            <person name="Grigoriev I.V."/>
            <person name="Spatafora J.W."/>
        </authorList>
    </citation>
    <scope>NUCLEOTIDE SEQUENCE [LARGE SCALE GENOMIC DNA]</scope>
    <source>
        <strain evidence="2 3">CBS 120377</strain>
    </source>
</reference>
<dbReference type="InParanoid" id="A0A132BAG2"/>
<dbReference type="AlphaFoldDB" id="A0A132BAG2"/>
<dbReference type="GeneID" id="28823306"/>
<sequence>MASRVPLSSATGIAVKDIEARKIFIVAGIDAEIQYQQEITGMEVPRPPYVPSGRRTTEEGRSDSVSDCRNHSSPDLWSSADPDYNSDDDTISDVDSRNDLPKCSNRNCRYQSEEIIPGNLLSCPVCLLVALRAGIDMGGKGSKRSAEAKAKERELQRDQASKQSATEEVMHSDSQDQTLGGAHGHPSAELGHARWSQSEIEVTMTLTELAGSSPEKSPSETPTPEASPKYDQYGCMTAVTVEYAPSIRAQAAATSKEPSSTGRALLAESNHNILHRSPQQSSLRTTPFRNSATGPQLRLSRNYRRRVILHKGSGYNDKEVKARAREFYSVGENLPELEHSDNDVPDENRPGFTRRRIERSPVDDYPIPVHDNMAIAPKENEYFRAISFRPTKQTPHEYLESRGQVMWDLEVQRLMHRHTEILQREGQGAEAVIDQPSLEQRSPAKHRDTGSGAHPRREQKRQRVSEEAKMY</sequence>
<dbReference type="Proteomes" id="UP000070700">
    <property type="component" value="Unassembled WGS sequence"/>
</dbReference>